<dbReference type="PROSITE" id="PS51421">
    <property type="entry name" value="RAS"/>
    <property type="match status" value="1"/>
</dbReference>
<accession>A0A1V9Y9S4</accession>
<dbReference type="InterPro" id="IPR027417">
    <property type="entry name" value="P-loop_NTPase"/>
</dbReference>
<dbReference type="PROSITE" id="PS51419">
    <property type="entry name" value="RAB"/>
    <property type="match status" value="1"/>
</dbReference>
<dbReference type="OrthoDB" id="63533at2759"/>
<evidence type="ECO:0000256" key="1">
    <source>
        <dbReference type="ARBA" id="ARBA00022741"/>
    </source>
</evidence>
<dbReference type="PANTHER" id="PTHR47978">
    <property type="match status" value="1"/>
</dbReference>
<dbReference type="GO" id="GO:0003924">
    <property type="term" value="F:GTPase activity"/>
    <property type="evidence" value="ECO:0007669"/>
    <property type="project" value="InterPro"/>
</dbReference>
<dbReference type="SMART" id="SM00175">
    <property type="entry name" value="RAB"/>
    <property type="match status" value="1"/>
</dbReference>
<organism evidence="2 3">
    <name type="scientific">Achlya hypogyna</name>
    <name type="common">Oomycete</name>
    <name type="synonym">Protoachlya hypogyna</name>
    <dbReference type="NCBI Taxonomy" id="1202772"/>
    <lineage>
        <taxon>Eukaryota</taxon>
        <taxon>Sar</taxon>
        <taxon>Stramenopiles</taxon>
        <taxon>Oomycota</taxon>
        <taxon>Saprolegniomycetes</taxon>
        <taxon>Saprolegniales</taxon>
        <taxon>Achlyaceae</taxon>
        <taxon>Achlya</taxon>
    </lineage>
</organism>
<dbReference type="PRINTS" id="PR00449">
    <property type="entry name" value="RASTRNSFRMNG"/>
</dbReference>
<keyword evidence="3" id="KW-1185">Reference proteome</keyword>
<sequence length="223" mass="24408">MYDVRTQLGTVRRLNSPFAGPGRDKKMAEMTKAREVKVVLLGDTGVGKSSLVLRFVTNNFRPYSESTIGASFMSKMLLVGDQAIKYQIWDTAGQEKYHSLAPMYYRGAAAAIVVYDITRKQSLQTLKNWVKELKQLGPDNIVIAIAGNKSDLKDKREVSSETAKAYADEIGAVFIETSAKEDTNVSDLFKTISKQLPSPSGDNNALPEIVDPYGGGKKKGGCC</sequence>
<evidence type="ECO:0000313" key="2">
    <source>
        <dbReference type="EMBL" id="OQR82480.1"/>
    </source>
</evidence>
<keyword evidence="1" id="KW-0547">Nucleotide-binding</keyword>
<dbReference type="SMART" id="SM00173">
    <property type="entry name" value="RAS"/>
    <property type="match status" value="1"/>
</dbReference>
<dbReference type="PROSITE" id="PS51417">
    <property type="entry name" value="ARF"/>
    <property type="match status" value="1"/>
</dbReference>
<dbReference type="SMART" id="SM00174">
    <property type="entry name" value="RHO"/>
    <property type="match status" value="1"/>
</dbReference>
<proteinExistence type="predicted"/>
<dbReference type="Pfam" id="PF00071">
    <property type="entry name" value="Ras"/>
    <property type="match status" value="1"/>
</dbReference>
<dbReference type="EMBL" id="JNBR01002443">
    <property type="protein sequence ID" value="OQR82480.1"/>
    <property type="molecule type" value="Genomic_DNA"/>
</dbReference>
<dbReference type="NCBIfam" id="TIGR00231">
    <property type="entry name" value="small_GTP"/>
    <property type="match status" value="1"/>
</dbReference>
<dbReference type="SUPFAM" id="SSF52540">
    <property type="entry name" value="P-loop containing nucleoside triphosphate hydrolases"/>
    <property type="match status" value="1"/>
</dbReference>
<dbReference type="GO" id="GO:0005525">
    <property type="term" value="F:GTP binding"/>
    <property type="evidence" value="ECO:0007669"/>
    <property type="project" value="InterPro"/>
</dbReference>
<comment type="caution">
    <text evidence="2">The sequence shown here is derived from an EMBL/GenBank/DDBJ whole genome shotgun (WGS) entry which is preliminary data.</text>
</comment>
<dbReference type="PROSITE" id="PS51420">
    <property type="entry name" value="RHO"/>
    <property type="match status" value="1"/>
</dbReference>
<dbReference type="FunFam" id="3.40.50.300:FF:000808">
    <property type="entry name" value="Small GTP-binding protein, putative"/>
    <property type="match status" value="1"/>
</dbReference>
<dbReference type="SMART" id="SM00176">
    <property type="entry name" value="RAN"/>
    <property type="match status" value="1"/>
</dbReference>
<dbReference type="CDD" id="cd01860">
    <property type="entry name" value="Rab5_related"/>
    <property type="match status" value="1"/>
</dbReference>
<dbReference type="InterPro" id="IPR005225">
    <property type="entry name" value="Small_GTP-bd"/>
</dbReference>
<dbReference type="InterPro" id="IPR001806">
    <property type="entry name" value="Small_GTPase"/>
</dbReference>
<name>A0A1V9Y9S4_ACHHY</name>
<dbReference type="Proteomes" id="UP000243579">
    <property type="component" value="Unassembled WGS sequence"/>
</dbReference>
<dbReference type="Gene3D" id="3.40.50.300">
    <property type="entry name" value="P-loop containing nucleotide triphosphate hydrolases"/>
    <property type="match status" value="1"/>
</dbReference>
<gene>
    <name evidence="2" type="ORF">ACHHYP_15971</name>
</gene>
<protein>
    <submittedName>
        <fullName evidence="2">Rab5 family GTPase</fullName>
    </submittedName>
</protein>
<dbReference type="AlphaFoldDB" id="A0A1V9Y9S4"/>
<evidence type="ECO:0000313" key="3">
    <source>
        <dbReference type="Proteomes" id="UP000243579"/>
    </source>
</evidence>
<dbReference type="STRING" id="1202772.A0A1V9Y9S4"/>
<reference evidence="2 3" key="1">
    <citation type="journal article" date="2014" name="Genome Biol. Evol.">
        <title>The secreted proteins of Achlya hypogyna and Thraustotheca clavata identify the ancestral oomycete secretome and reveal gene acquisitions by horizontal gene transfer.</title>
        <authorList>
            <person name="Misner I."/>
            <person name="Blouin N."/>
            <person name="Leonard G."/>
            <person name="Richards T.A."/>
            <person name="Lane C.E."/>
        </authorList>
    </citation>
    <scope>NUCLEOTIDE SEQUENCE [LARGE SCALE GENOMIC DNA]</scope>
    <source>
        <strain evidence="2 3">ATCC 48635</strain>
    </source>
</reference>